<keyword evidence="2" id="KW-0808">Transferase</keyword>
<dbReference type="GO" id="GO:0004672">
    <property type="term" value="F:protein kinase activity"/>
    <property type="evidence" value="ECO:0007669"/>
    <property type="project" value="InterPro"/>
</dbReference>
<dbReference type="InterPro" id="IPR001245">
    <property type="entry name" value="Ser-Thr/Tyr_kinase_cat_dom"/>
</dbReference>
<dbReference type="InterPro" id="IPR011009">
    <property type="entry name" value="Kinase-like_dom_sf"/>
</dbReference>
<dbReference type="PANTHER" id="PTHR23257">
    <property type="entry name" value="SERINE-THREONINE PROTEIN KINASE"/>
    <property type="match status" value="1"/>
</dbReference>
<keyword evidence="2" id="KW-0418">Kinase</keyword>
<proteinExistence type="predicted"/>
<evidence type="ECO:0000313" key="3">
    <source>
        <dbReference type="Proteomes" id="UP000236333"/>
    </source>
</evidence>
<dbReference type="AlphaFoldDB" id="A0A2J8AGN8"/>
<dbReference type="Proteomes" id="UP000236333">
    <property type="component" value="Unassembled WGS sequence"/>
</dbReference>
<evidence type="ECO:0000259" key="1">
    <source>
        <dbReference type="PROSITE" id="PS50011"/>
    </source>
</evidence>
<dbReference type="InterPro" id="IPR000719">
    <property type="entry name" value="Prot_kinase_dom"/>
</dbReference>
<reference evidence="2 3" key="1">
    <citation type="journal article" date="2017" name="Mol. Biol. Evol.">
        <title>The 4-celled Tetrabaena socialis nuclear genome reveals the essential components for genetic control of cell number at the origin of multicellularity in the volvocine lineage.</title>
        <authorList>
            <person name="Featherston J."/>
            <person name="Arakaki Y."/>
            <person name="Hanschen E.R."/>
            <person name="Ferris P.J."/>
            <person name="Michod R.E."/>
            <person name="Olson B.J.S.C."/>
            <person name="Nozaki H."/>
            <person name="Durand P.M."/>
        </authorList>
    </citation>
    <scope>NUCLEOTIDE SEQUENCE [LARGE SCALE GENOMIC DNA]</scope>
    <source>
        <strain evidence="2 3">NIES-571</strain>
    </source>
</reference>
<sequence>MDEPGDLFGFMDEFPTAAGGRECAALFLAELRKLGASAGQYVTAVLMELCGRGTLLQRIEEERQMQQEAAADLLRCALEVAQGMAYLHSMNILHGDLKPANVLLCHQYDDYTQALTGSSISGTSPLAAALERGAALALGGPSRNYCCKVADFGPIASPSRPNEDE</sequence>
<dbReference type="OrthoDB" id="1711006at2759"/>
<dbReference type="InterPro" id="IPR008271">
    <property type="entry name" value="Ser/Thr_kinase_AS"/>
</dbReference>
<dbReference type="EMBL" id="PGGS01000024">
    <property type="protein sequence ID" value="PNH11666.1"/>
    <property type="molecule type" value="Genomic_DNA"/>
</dbReference>
<dbReference type="GO" id="GO:0005737">
    <property type="term" value="C:cytoplasm"/>
    <property type="evidence" value="ECO:0007669"/>
    <property type="project" value="TreeGrafter"/>
</dbReference>
<name>A0A2J8AGN8_9CHLO</name>
<dbReference type="Pfam" id="PF07714">
    <property type="entry name" value="PK_Tyr_Ser-Thr"/>
    <property type="match status" value="1"/>
</dbReference>
<accession>A0A2J8AGN8</accession>
<dbReference type="SUPFAM" id="SSF56112">
    <property type="entry name" value="Protein kinase-like (PK-like)"/>
    <property type="match status" value="1"/>
</dbReference>
<feature type="domain" description="Protein kinase" evidence="1">
    <location>
        <begin position="1"/>
        <end position="165"/>
    </location>
</feature>
<dbReference type="InterPro" id="IPR050167">
    <property type="entry name" value="Ser_Thr_protein_kinase"/>
</dbReference>
<gene>
    <name evidence="2" type="ORF">TSOC_001452</name>
</gene>
<dbReference type="PANTHER" id="PTHR23257:SF958">
    <property type="entry name" value="SERINE_THREONINE-PROTEIN KINASE WNK4"/>
    <property type="match status" value="1"/>
</dbReference>
<dbReference type="PROSITE" id="PS00108">
    <property type="entry name" value="PROTEIN_KINASE_ST"/>
    <property type="match status" value="1"/>
</dbReference>
<organism evidence="2 3">
    <name type="scientific">Tetrabaena socialis</name>
    <dbReference type="NCBI Taxonomy" id="47790"/>
    <lineage>
        <taxon>Eukaryota</taxon>
        <taxon>Viridiplantae</taxon>
        <taxon>Chlorophyta</taxon>
        <taxon>core chlorophytes</taxon>
        <taxon>Chlorophyceae</taxon>
        <taxon>CS clade</taxon>
        <taxon>Chlamydomonadales</taxon>
        <taxon>Tetrabaenaceae</taxon>
        <taxon>Tetrabaena</taxon>
    </lineage>
</organism>
<protein>
    <submittedName>
        <fullName evidence="2">Putative serine/threonine-protein kinase</fullName>
    </submittedName>
</protein>
<dbReference type="GO" id="GO:0005524">
    <property type="term" value="F:ATP binding"/>
    <property type="evidence" value="ECO:0007669"/>
    <property type="project" value="InterPro"/>
</dbReference>
<keyword evidence="3" id="KW-1185">Reference proteome</keyword>
<dbReference type="PROSITE" id="PS50011">
    <property type="entry name" value="PROTEIN_KINASE_DOM"/>
    <property type="match status" value="1"/>
</dbReference>
<dbReference type="GO" id="GO:0007165">
    <property type="term" value="P:signal transduction"/>
    <property type="evidence" value="ECO:0007669"/>
    <property type="project" value="TreeGrafter"/>
</dbReference>
<dbReference type="Gene3D" id="1.10.510.10">
    <property type="entry name" value="Transferase(Phosphotransferase) domain 1"/>
    <property type="match status" value="1"/>
</dbReference>
<evidence type="ECO:0000313" key="2">
    <source>
        <dbReference type="EMBL" id="PNH11666.1"/>
    </source>
</evidence>
<comment type="caution">
    <text evidence="2">The sequence shown here is derived from an EMBL/GenBank/DDBJ whole genome shotgun (WGS) entry which is preliminary data.</text>
</comment>